<dbReference type="Proteomes" id="UP001501532">
    <property type="component" value="Unassembled WGS sequence"/>
</dbReference>
<sequence>MDTWQELSALVEKRLKAVSSGERGAFACGKAFLATPRPSRKKETNTFPTRTRHWLLHCSGSWPRYSRMGLAIDTSIRLRVELRAPLSSQSTE</sequence>
<proteinExistence type="predicted"/>
<evidence type="ECO:0000313" key="1">
    <source>
        <dbReference type="EMBL" id="GAA3028598.1"/>
    </source>
</evidence>
<accession>A0ABP6L3B8</accession>
<organism evidence="1 2">
    <name type="scientific">Streptomyces glomeratus</name>
    <dbReference type="NCBI Taxonomy" id="284452"/>
    <lineage>
        <taxon>Bacteria</taxon>
        <taxon>Bacillati</taxon>
        <taxon>Actinomycetota</taxon>
        <taxon>Actinomycetes</taxon>
        <taxon>Kitasatosporales</taxon>
        <taxon>Streptomycetaceae</taxon>
        <taxon>Streptomyces</taxon>
    </lineage>
</organism>
<dbReference type="EMBL" id="BAAAUF010000008">
    <property type="protein sequence ID" value="GAA3028598.1"/>
    <property type="molecule type" value="Genomic_DNA"/>
</dbReference>
<comment type="caution">
    <text evidence="1">The sequence shown here is derived from an EMBL/GenBank/DDBJ whole genome shotgun (WGS) entry which is preliminary data.</text>
</comment>
<reference evidence="2" key="1">
    <citation type="journal article" date="2019" name="Int. J. Syst. Evol. Microbiol.">
        <title>The Global Catalogue of Microorganisms (GCM) 10K type strain sequencing project: providing services to taxonomists for standard genome sequencing and annotation.</title>
        <authorList>
            <consortium name="The Broad Institute Genomics Platform"/>
            <consortium name="The Broad Institute Genome Sequencing Center for Infectious Disease"/>
            <person name="Wu L."/>
            <person name="Ma J."/>
        </authorList>
    </citation>
    <scope>NUCLEOTIDE SEQUENCE [LARGE SCALE GENOMIC DNA]</scope>
    <source>
        <strain evidence="2">JCM 9091</strain>
    </source>
</reference>
<protein>
    <submittedName>
        <fullName evidence="1">Uncharacterized protein</fullName>
    </submittedName>
</protein>
<keyword evidence="2" id="KW-1185">Reference proteome</keyword>
<name>A0ABP6L3B8_9ACTN</name>
<dbReference type="RefSeq" id="WP_234519265.1">
    <property type="nucleotide sequence ID" value="NZ_BAAAUF010000008.1"/>
</dbReference>
<evidence type="ECO:0000313" key="2">
    <source>
        <dbReference type="Proteomes" id="UP001501532"/>
    </source>
</evidence>
<gene>
    <name evidence="1" type="ORF">GCM10010448_08160</name>
</gene>